<dbReference type="AlphaFoldDB" id="M7TKB0"/>
<dbReference type="EC" id="3.1.1.-" evidence="8"/>
<dbReference type="PANTHER" id="PTHR33938:SF16">
    <property type="entry name" value="CARBOXYLIC ESTER HYDROLASE"/>
    <property type="match status" value="1"/>
</dbReference>
<comment type="similarity">
    <text evidence="1 8">Belongs to the tannase family.</text>
</comment>
<evidence type="ECO:0000256" key="1">
    <source>
        <dbReference type="ARBA" id="ARBA00006249"/>
    </source>
</evidence>
<dbReference type="PANTHER" id="PTHR33938">
    <property type="entry name" value="FERULOYL ESTERASE B-RELATED"/>
    <property type="match status" value="1"/>
</dbReference>
<evidence type="ECO:0000256" key="7">
    <source>
        <dbReference type="ARBA" id="ARBA00023157"/>
    </source>
</evidence>
<dbReference type="OMA" id="KIYTYYQ"/>
<dbReference type="KEGG" id="ela:UCREL1_5866"/>
<dbReference type="EMBL" id="KB706516">
    <property type="protein sequence ID" value="EMR67130.1"/>
    <property type="molecule type" value="Genomic_DNA"/>
</dbReference>
<keyword evidence="6" id="KW-0106">Calcium</keyword>
<evidence type="ECO:0000313" key="10">
    <source>
        <dbReference type="Proteomes" id="UP000012174"/>
    </source>
</evidence>
<dbReference type="SUPFAM" id="SSF53474">
    <property type="entry name" value="alpha/beta-Hydrolases"/>
    <property type="match status" value="1"/>
</dbReference>
<dbReference type="GO" id="GO:0030600">
    <property type="term" value="F:feruloyl esterase activity"/>
    <property type="evidence" value="ECO:0007669"/>
    <property type="project" value="UniProtKB-ARBA"/>
</dbReference>
<keyword evidence="10" id="KW-1185">Reference proteome</keyword>
<feature type="chain" id="PRO_5005141232" description="Carboxylic ester hydrolase" evidence="8">
    <location>
        <begin position="18"/>
        <end position="547"/>
    </location>
</feature>
<evidence type="ECO:0000256" key="3">
    <source>
        <dbReference type="ARBA" id="ARBA00022723"/>
    </source>
</evidence>
<proteinExistence type="inferred from homology"/>
<keyword evidence="4 8" id="KW-0732">Signal</keyword>
<evidence type="ECO:0000256" key="8">
    <source>
        <dbReference type="RuleBase" id="RU361238"/>
    </source>
</evidence>
<evidence type="ECO:0000256" key="4">
    <source>
        <dbReference type="ARBA" id="ARBA00022729"/>
    </source>
</evidence>
<feature type="signal peptide" evidence="8">
    <location>
        <begin position="1"/>
        <end position="17"/>
    </location>
</feature>
<dbReference type="eggNOG" id="ENOG502QU7M">
    <property type="taxonomic scope" value="Eukaryota"/>
</dbReference>
<name>M7TKB0_EUTLA</name>
<dbReference type="InterPro" id="IPR029058">
    <property type="entry name" value="AB_hydrolase_fold"/>
</dbReference>
<protein>
    <recommendedName>
        <fullName evidence="8">Carboxylic ester hydrolase</fullName>
        <ecNumber evidence="8">3.1.1.-</ecNumber>
    </recommendedName>
</protein>
<reference evidence="10" key="1">
    <citation type="journal article" date="2013" name="Genome Announc.">
        <title>Draft genome sequence of the grapevine dieback fungus Eutypa lata UCR-EL1.</title>
        <authorList>
            <person name="Blanco-Ulate B."/>
            <person name="Rolshausen P.E."/>
            <person name="Cantu D."/>
        </authorList>
    </citation>
    <scope>NUCLEOTIDE SEQUENCE [LARGE SCALE GENOMIC DNA]</scope>
    <source>
        <strain evidence="10">UCR-EL1</strain>
    </source>
</reference>
<evidence type="ECO:0000256" key="6">
    <source>
        <dbReference type="ARBA" id="ARBA00022837"/>
    </source>
</evidence>
<gene>
    <name evidence="9" type="ORF">UCREL1_5866</name>
</gene>
<dbReference type="HOGENOM" id="CLU_014819_2_1_1"/>
<keyword evidence="7" id="KW-1015">Disulfide bond</keyword>
<organism evidence="9 10">
    <name type="scientific">Eutypa lata (strain UCR-EL1)</name>
    <name type="common">Grapevine dieback disease fungus</name>
    <name type="synonym">Eutypa armeniacae</name>
    <dbReference type="NCBI Taxonomy" id="1287681"/>
    <lineage>
        <taxon>Eukaryota</taxon>
        <taxon>Fungi</taxon>
        <taxon>Dikarya</taxon>
        <taxon>Ascomycota</taxon>
        <taxon>Pezizomycotina</taxon>
        <taxon>Sordariomycetes</taxon>
        <taxon>Xylariomycetidae</taxon>
        <taxon>Xylariales</taxon>
        <taxon>Diatrypaceae</taxon>
        <taxon>Eutypa</taxon>
    </lineage>
</organism>
<evidence type="ECO:0000313" key="9">
    <source>
        <dbReference type="EMBL" id="EMR67130.1"/>
    </source>
</evidence>
<accession>M7TKB0</accession>
<keyword evidence="2" id="KW-0719">Serine esterase</keyword>
<evidence type="ECO:0000256" key="2">
    <source>
        <dbReference type="ARBA" id="ARBA00022487"/>
    </source>
</evidence>
<keyword evidence="5 8" id="KW-0378">Hydrolase</keyword>
<sequence>MIREASLLLATAGVAAASLSDVCTTSNVQSSIPANGDLLGLTFHLDSSTASVTYNQTYSSSDFPTAAIDYCNVTFQYSHDGWDDNVIVQYWLPDPAVYQNRFLATGGGGYAISSGSRSLPGGVIYGAVAGTTDGGYGGFSSALDNVVLTANGSLNWNAIHMQGYQAIHEMTLIGKVFSSNFYSTDDKIYTYYQGCSEGGREGWSQAQRFGQDYDGIIAAAPAFRYSHLQVGHLSPGVMQQTLDYYPPPCELQKIINETIAFCDPLDGKADGVISRSDLCKLKFDVNSTIGLSYYCEASDGSGPPVGASKVKRQFPGGSPQPAQNGTVTAEAAALAQTMLDGLHDSQGRQAYLSPQPGASFSDAQNTYDNETDSWILSIPSIGGEFVTKFLQFKDEDNLSSLDEVTYDTLVDWMNQAIDLYDDTLQTTKPDLSEIQASGGKILHFHGEQDSSIAAGSSIHYYEAVRNIMYPDQPFNDSVASLSDFYRFYLVPGAEHCGPNSAQDNGPWPNTNLAVMIDWVENGVAPDTLNSTVLQGEHQGETQELCFD</sequence>
<dbReference type="GO" id="GO:0046872">
    <property type="term" value="F:metal ion binding"/>
    <property type="evidence" value="ECO:0007669"/>
    <property type="project" value="UniProtKB-KW"/>
</dbReference>
<evidence type="ECO:0000256" key="5">
    <source>
        <dbReference type="ARBA" id="ARBA00022801"/>
    </source>
</evidence>
<dbReference type="Pfam" id="PF07519">
    <property type="entry name" value="Tannase"/>
    <property type="match status" value="1"/>
</dbReference>
<dbReference type="InterPro" id="IPR011118">
    <property type="entry name" value="Tannase/feruloyl_esterase"/>
</dbReference>
<dbReference type="OrthoDB" id="3039123at2759"/>
<dbReference type="Proteomes" id="UP000012174">
    <property type="component" value="Unassembled WGS sequence"/>
</dbReference>
<keyword evidence="3" id="KW-0479">Metal-binding</keyword>